<feature type="domain" description="LpxI N-terminal" evidence="2">
    <location>
        <begin position="7"/>
        <end position="137"/>
    </location>
</feature>
<sequence length="281" mass="30299">MSGKSQKLGVIAGNGALPGLVVQAARKQGYEVCVIGIINAYDPMLEIHHKAHLQRLGKTLRIIKKNNCTEVVIVGGVTRPNLLSFVPDFETMKFYARVALEARKNGIGDDTVLRILVSVFEEHGITIHAANDIIEDIMAPTGVLTKSKPTKNNDIDINRGQIVTDTIGELDIGQCCVVCRGQVLAVEGPEGTDEMLKRVAHLSTSMRGSVRKREGVLVKLPKPNQDRRIDMPTIGLTTIENASLAGLSGIAFAGEATQLIDADACVKRADELGMFLIGLKP</sequence>
<dbReference type="PANTHER" id="PTHR39962:SF1">
    <property type="entry name" value="LPXI FAMILY PROTEIN"/>
    <property type="match status" value="1"/>
</dbReference>
<dbReference type="Pfam" id="PF06230">
    <property type="entry name" value="LpxI_C"/>
    <property type="match status" value="1"/>
</dbReference>
<dbReference type="InterPro" id="IPR010415">
    <property type="entry name" value="LpxI_C"/>
</dbReference>
<dbReference type="Proteomes" id="UP000252289">
    <property type="component" value="Unassembled WGS sequence"/>
</dbReference>
<feature type="domain" description="LpxI C-terminal" evidence="1">
    <location>
        <begin position="140"/>
        <end position="277"/>
    </location>
</feature>
<dbReference type="EMBL" id="QOQK01000016">
    <property type="protein sequence ID" value="RCL84317.1"/>
    <property type="molecule type" value="Genomic_DNA"/>
</dbReference>
<organism evidence="3 4">
    <name type="scientific">PS1 clade bacterium</name>
    <dbReference type="NCBI Taxonomy" id="2175152"/>
    <lineage>
        <taxon>Bacteria</taxon>
        <taxon>Pseudomonadati</taxon>
        <taxon>Pseudomonadota</taxon>
        <taxon>Alphaproteobacteria</taxon>
        <taxon>PS1 clade</taxon>
    </lineage>
</organism>
<accession>A0A368EIT8</accession>
<reference evidence="3 4" key="1">
    <citation type="journal article" date="2018" name="Microbiome">
        <title>Fine metagenomic profile of the Mediterranean stratified and mixed water columns revealed by assembly and recruitment.</title>
        <authorList>
            <person name="Haro-Moreno J.M."/>
            <person name="Lopez-Perez M."/>
            <person name="De La Torre J.R."/>
            <person name="Picazo A."/>
            <person name="Camacho A."/>
            <person name="Rodriguez-Valera F."/>
        </authorList>
    </citation>
    <scope>NUCLEOTIDE SEQUENCE [LARGE SCALE GENOMIC DNA]</scope>
    <source>
        <strain evidence="3">MED-G50</strain>
    </source>
</reference>
<dbReference type="InterPro" id="IPR053174">
    <property type="entry name" value="LpxI"/>
</dbReference>
<protein>
    <submittedName>
        <fullName evidence="3">LpxI family protein</fullName>
    </submittedName>
</protein>
<evidence type="ECO:0000259" key="1">
    <source>
        <dbReference type="Pfam" id="PF06230"/>
    </source>
</evidence>
<gene>
    <name evidence="3" type="ORF">DBW64_03915</name>
</gene>
<dbReference type="InterPro" id="IPR041255">
    <property type="entry name" value="LpxI_N"/>
</dbReference>
<dbReference type="Pfam" id="PF17930">
    <property type="entry name" value="LpxI_N"/>
    <property type="match status" value="1"/>
</dbReference>
<evidence type="ECO:0000313" key="3">
    <source>
        <dbReference type="EMBL" id="RCL84317.1"/>
    </source>
</evidence>
<dbReference type="Gene3D" id="3.40.50.20">
    <property type="match status" value="1"/>
</dbReference>
<evidence type="ECO:0000313" key="4">
    <source>
        <dbReference type="Proteomes" id="UP000252289"/>
    </source>
</evidence>
<evidence type="ECO:0000259" key="2">
    <source>
        <dbReference type="Pfam" id="PF17930"/>
    </source>
</evidence>
<dbReference type="PANTHER" id="PTHR39962">
    <property type="entry name" value="BLL4848 PROTEIN"/>
    <property type="match status" value="1"/>
</dbReference>
<name>A0A368EIT8_9PROT</name>
<dbReference type="Gene3D" id="3.40.140.80">
    <property type="match status" value="1"/>
</dbReference>
<comment type="caution">
    <text evidence="3">The sequence shown here is derived from an EMBL/GenBank/DDBJ whole genome shotgun (WGS) entry which is preliminary data.</text>
</comment>
<proteinExistence type="predicted"/>
<dbReference type="InterPro" id="IPR043167">
    <property type="entry name" value="LpxI_C_sf"/>
</dbReference>
<dbReference type="AlphaFoldDB" id="A0A368EIT8"/>